<dbReference type="SUPFAM" id="SSF56672">
    <property type="entry name" value="DNA/RNA polymerases"/>
    <property type="match status" value="1"/>
</dbReference>
<organism evidence="2 3">
    <name type="scientific">Aphanomyces euteiches</name>
    <dbReference type="NCBI Taxonomy" id="100861"/>
    <lineage>
        <taxon>Eukaryota</taxon>
        <taxon>Sar</taxon>
        <taxon>Stramenopiles</taxon>
        <taxon>Oomycota</taxon>
        <taxon>Saprolegniomycetes</taxon>
        <taxon>Saprolegniales</taxon>
        <taxon>Verrucalvaceae</taxon>
        <taxon>Aphanomyces</taxon>
    </lineage>
</organism>
<feature type="domain" description="Reverse transcriptase Ty1/copia-type" evidence="1">
    <location>
        <begin position="3"/>
        <end position="183"/>
    </location>
</feature>
<dbReference type="VEuPathDB" id="FungiDB:AeMF1_007560"/>
<reference evidence="2 3" key="1">
    <citation type="submission" date="2019-07" db="EMBL/GenBank/DDBJ databases">
        <title>Genomics analysis of Aphanomyces spp. identifies a new class of oomycete effector associated with host adaptation.</title>
        <authorList>
            <person name="Gaulin E."/>
        </authorList>
    </citation>
    <scope>NUCLEOTIDE SEQUENCE [LARGE SCALE GENOMIC DNA]</scope>
    <source>
        <strain evidence="2 3">ATCC 201684</strain>
    </source>
</reference>
<dbReference type="InterPro" id="IPR013103">
    <property type="entry name" value="RVT_2"/>
</dbReference>
<dbReference type="EMBL" id="VJMJ01000167">
    <property type="protein sequence ID" value="KAF0729211.1"/>
    <property type="molecule type" value="Genomic_DNA"/>
</dbReference>
<gene>
    <name evidence="2" type="ORF">Ae201684_013188</name>
</gene>
<name>A0A6G0WPA6_9STRA</name>
<evidence type="ECO:0000259" key="1">
    <source>
        <dbReference type="Pfam" id="PF07727"/>
    </source>
</evidence>
<dbReference type="Proteomes" id="UP000481153">
    <property type="component" value="Unassembled WGS sequence"/>
</dbReference>
<accession>A0A6G0WPA6</accession>
<dbReference type="InterPro" id="IPR043502">
    <property type="entry name" value="DNA/RNA_pol_sf"/>
</dbReference>
<comment type="caution">
    <text evidence="2">The sequence shown here is derived from an EMBL/GenBank/DDBJ whole genome shotgun (WGS) entry which is preliminary data.</text>
</comment>
<keyword evidence="3" id="KW-1185">Reference proteome</keyword>
<sequence length="211" mass="23835">MTTVRTCMALTAAKKLAVLKADADTAFVQAFIDKGVMIYVDQPPGHGDGTDRKMLLIKALYGLKQAALAWFEHCRKIVVGLGFRPSDYDPCLYLRQHGEELEMVATYVDDFLVFARTTAKANSILDELETKMKLKRQGEMSFFLGIKIEYDQNDGKITLTQEAYARKILTRFGMTTCNGYTAPRSMILKTYGTTAVNHRPTKRLTDRWSGR</sequence>
<protein>
    <recommendedName>
        <fullName evidence="1">Reverse transcriptase Ty1/copia-type domain-containing protein</fullName>
    </recommendedName>
</protein>
<evidence type="ECO:0000313" key="2">
    <source>
        <dbReference type="EMBL" id="KAF0729211.1"/>
    </source>
</evidence>
<evidence type="ECO:0000313" key="3">
    <source>
        <dbReference type="Proteomes" id="UP000481153"/>
    </source>
</evidence>
<dbReference type="AlphaFoldDB" id="A0A6G0WPA6"/>
<dbReference type="Pfam" id="PF07727">
    <property type="entry name" value="RVT_2"/>
    <property type="match status" value="1"/>
</dbReference>
<proteinExistence type="predicted"/>